<dbReference type="AlphaFoldDB" id="A0A7X0CBA8"/>
<comment type="caution">
    <text evidence="5">The sequence shown here is derived from an EMBL/GenBank/DDBJ whole genome shotgun (WGS) entry which is preliminary data.</text>
</comment>
<keyword evidence="6" id="KW-1185">Reference proteome</keyword>
<feature type="region of interest" description="Disordered" evidence="2">
    <location>
        <begin position="1"/>
        <end position="32"/>
    </location>
</feature>
<dbReference type="SUPFAM" id="SSF51261">
    <property type="entry name" value="Duplicated hybrid motif"/>
    <property type="match status" value="1"/>
</dbReference>
<dbReference type="EMBL" id="JACHJB010000004">
    <property type="protein sequence ID" value="MBB6351849.1"/>
    <property type="molecule type" value="Genomic_DNA"/>
</dbReference>
<feature type="compositionally biased region" description="Basic residues" evidence="2">
    <location>
        <begin position="492"/>
        <end position="509"/>
    </location>
</feature>
<feature type="compositionally biased region" description="Low complexity" evidence="2">
    <location>
        <begin position="290"/>
        <end position="307"/>
    </location>
</feature>
<name>A0A7X0CBA8_9ACTN</name>
<feature type="compositionally biased region" description="Low complexity" evidence="2">
    <location>
        <begin position="10"/>
        <end position="32"/>
    </location>
</feature>
<evidence type="ECO:0000313" key="5">
    <source>
        <dbReference type="EMBL" id="MBB6351849.1"/>
    </source>
</evidence>
<dbReference type="PANTHER" id="PTHR21666:SF289">
    <property type="entry name" value="L-ALA--D-GLU ENDOPEPTIDASE"/>
    <property type="match status" value="1"/>
</dbReference>
<feature type="transmembrane region" description="Helical" evidence="3">
    <location>
        <begin position="455"/>
        <end position="477"/>
    </location>
</feature>
<keyword evidence="1" id="KW-0732">Signal</keyword>
<feature type="compositionally biased region" description="Polar residues" evidence="2">
    <location>
        <begin position="430"/>
        <end position="452"/>
    </location>
</feature>
<dbReference type="InterPro" id="IPR016047">
    <property type="entry name" value="M23ase_b-sheet_dom"/>
</dbReference>
<dbReference type="Proteomes" id="UP000583800">
    <property type="component" value="Unassembled WGS sequence"/>
</dbReference>
<evidence type="ECO:0000256" key="2">
    <source>
        <dbReference type="SAM" id="MobiDB-lite"/>
    </source>
</evidence>
<feature type="domain" description="M23ase beta-sheet core" evidence="4">
    <location>
        <begin position="159"/>
        <end position="247"/>
    </location>
</feature>
<gene>
    <name evidence="5" type="ORF">FHU36_008432</name>
</gene>
<sequence>MPRPHHPAPVHDAPAGPDQSTAIPAPTSPPAIRAHPKHVDLIRAGLIAAGLIAAGLIRAHALRAHAIRACLIRAHAIITGLIRARPAVSARPIVRARRRHRLASTPTAAASTVILFMTAAPLLCPSPASAEPESWRWPLDGRPRILHRYAPPPERWLAGHRGVDLAAPPGTPVLAAGPGVVRYAGPLAGRGVVSIEHLGGLRTTYLPVTTSVQPGQHVTQGDHLGVVAASPSHCTESCLHWGLVREPFYLDPLLLLGRSRVRLLPFWPEEQTSHTATPTMEPGPAPPLPTLAIPPHLPALTSSSAPSALPPSMRPALIAASPFAPGRTPPPDPTPTGHGPHDWMTSHGPSPFAPRLTPQPAMPPAPDGFRTARAGPTMARPAPTTPSKQRPAQSTHPRPHPSTHSPPSPDVGSTFEVSSFADGRARGWSTPASERTALRSQGSDRSPPNLTPRSIVVSAVTGVGTTAVFGVLLLMALRNRRTGPRRVDTPRGRHRRGRHRRPASRHRVA</sequence>
<organism evidence="5 6">
    <name type="scientific">Nonomuraea muscovyensis</name>
    <dbReference type="NCBI Taxonomy" id="1124761"/>
    <lineage>
        <taxon>Bacteria</taxon>
        <taxon>Bacillati</taxon>
        <taxon>Actinomycetota</taxon>
        <taxon>Actinomycetes</taxon>
        <taxon>Streptosporangiales</taxon>
        <taxon>Streptosporangiaceae</taxon>
        <taxon>Nonomuraea</taxon>
    </lineage>
</organism>
<accession>A0A7X0CBA8</accession>
<dbReference type="InterPro" id="IPR050570">
    <property type="entry name" value="Cell_wall_metabolism_enzyme"/>
</dbReference>
<dbReference type="GO" id="GO:0004222">
    <property type="term" value="F:metalloendopeptidase activity"/>
    <property type="evidence" value="ECO:0007669"/>
    <property type="project" value="TreeGrafter"/>
</dbReference>
<feature type="region of interest" description="Disordered" evidence="2">
    <location>
        <begin position="483"/>
        <end position="509"/>
    </location>
</feature>
<feature type="region of interest" description="Disordered" evidence="2">
    <location>
        <begin position="272"/>
        <end position="452"/>
    </location>
</feature>
<dbReference type="InterPro" id="IPR011055">
    <property type="entry name" value="Dup_hybrid_motif"/>
</dbReference>
<evidence type="ECO:0000259" key="4">
    <source>
        <dbReference type="Pfam" id="PF01551"/>
    </source>
</evidence>
<proteinExistence type="predicted"/>
<dbReference type="CDD" id="cd12797">
    <property type="entry name" value="M23_peptidase"/>
    <property type="match status" value="1"/>
</dbReference>
<dbReference type="Gene3D" id="2.70.70.10">
    <property type="entry name" value="Glucose Permease (Domain IIA)"/>
    <property type="match status" value="1"/>
</dbReference>
<reference evidence="5 6" key="1">
    <citation type="submission" date="2020-08" db="EMBL/GenBank/DDBJ databases">
        <title>Sequencing the genomes of 1000 actinobacteria strains.</title>
        <authorList>
            <person name="Klenk H.-P."/>
        </authorList>
    </citation>
    <scope>NUCLEOTIDE SEQUENCE [LARGE SCALE GENOMIC DNA]</scope>
    <source>
        <strain evidence="5 6">DSM 45913</strain>
    </source>
</reference>
<evidence type="ECO:0000256" key="3">
    <source>
        <dbReference type="SAM" id="Phobius"/>
    </source>
</evidence>
<protein>
    <recommendedName>
        <fullName evidence="4">M23ase beta-sheet core domain-containing protein</fullName>
    </recommendedName>
</protein>
<keyword evidence="3" id="KW-1133">Transmembrane helix</keyword>
<keyword evidence="3" id="KW-0472">Membrane</keyword>
<evidence type="ECO:0000256" key="1">
    <source>
        <dbReference type="ARBA" id="ARBA00022729"/>
    </source>
</evidence>
<dbReference type="Pfam" id="PF01551">
    <property type="entry name" value="Peptidase_M23"/>
    <property type="match status" value="1"/>
</dbReference>
<dbReference type="PANTHER" id="PTHR21666">
    <property type="entry name" value="PEPTIDASE-RELATED"/>
    <property type="match status" value="1"/>
</dbReference>
<evidence type="ECO:0000313" key="6">
    <source>
        <dbReference type="Proteomes" id="UP000583800"/>
    </source>
</evidence>
<keyword evidence="3" id="KW-0812">Transmembrane</keyword>